<protein>
    <submittedName>
        <fullName evidence="1">(spotted green pufferfish) hypothetical protein</fullName>
    </submittedName>
</protein>
<dbReference type="EMBL" id="CAAE01014991">
    <property type="protein sequence ID" value="CAG07549.1"/>
    <property type="molecule type" value="Genomic_DNA"/>
</dbReference>
<accession>Q4RVN3</accession>
<reference evidence="1" key="2">
    <citation type="submission" date="2004-02" db="EMBL/GenBank/DDBJ databases">
        <authorList>
            <consortium name="Genoscope"/>
            <consortium name="Whitehead Institute Centre for Genome Research"/>
        </authorList>
    </citation>
    <scope>NUCLEOTIDE SEQUENCE</scope>
</reference>
<name>Q4RVN3_TETNG</name>
<reference evidence="1" key="1">
    <citation type="journal article" date="2004" name="Nature">
        <title>Genome duplication in the teleost fish Tetraodon nigroviridis reveals the early vertebrate proto-karyotype.</title>
        <authorList>
            <person name="Jaillon O."/>
            <person name="Aury J.-M."/>
            <person name="Brunet F."/>
            <person name="Petit J.-L."/>
            <person name="Stange-Thomann N."/>
            <person name="Mauceli E."/>
            <person name="Bouneau L."/>
            <person name="Fischer C."/>
            <person name="Ozouf-Costaz C."/>
            <person name="Bernot A."/>
            <person name="Nicaud S."/>
            <person name="Jaffe D."/>
            <person name="Fisher S."/>
            <person name="Lutfalla G."/>
            <person name="Dossat C."/>
            <person name="Segurens B."/>
            <person name="Dasilva C."/>
            <person name="Salanoubat M."/>
            <person name="Levy M."/>
            <person name="Boudet N."/>
            <person name="Castellano S."/>
            <person name="Anthouard V."/>
            <person name="Jubin C."/>
            <person name="Castelli V."/>
            <person name="Katinka M."/>
            <person name="Vacherie B."/>
            <person name="Biemont C."/>
            <person name="Skalli Z."/>
            <person name="Cattolico L."/>
            <person name="Poulain J."/>
            <person name="De Berardinis V."/>
            <person name="Cruaud C."/>
            <person name="Duprat S."/>
            <person name="Brottier P."/>
            <person name="Coutanceau J.-P."/>
            <person name="Gouzy J."/>
            <person name="Parra G."/>
            <person name="Lardier G."/>
            <person name="Chapple C."/>
            <person name="McKernan K.J."/>
            <person name="McEwan P."/>
            <person name="Bosak S."/>
            <person name="Kellis M."/>
            <person name="Volff J.-N."/>
            <person name="Guigo R."/>
            <person name="Zody M.C."/>
            <person name="Mesirov J."/>
            <person name="Lindblad-Toh K."/>
            <person name="Birren B."/>
            <person name="Nusbaum C."/>
            <person name="Kahn D."/>
            <person name="Robinson-Rechavi M."/>
            <person name="Laudet V."/>
            <person name="Schachter V."/>
            <person name="Quetier F."/>
            <person name="Saurin W."/>
            <person name="Scarpelli C."/>
            <person name="Wincker P."/>
            <person name="Lander E.S."/>
            <person name="Weissenbach J."/>
            <person name="Roest Crollius H."/>
        </authorList>
    </citation>
    <scope>NUCLEOTIDE SEQUENCE [LARGE SCALE GENOMIC DNA]</scope>
</reference>
<organism evidence="1">
    <name type="scientific">Tetraodon nigroviridis</name>
    <name type="common">Spotted green pufferfish</name>
    <name type="synonym">Chelonodon nigroviridis</name>
    <dbReference type="NCBI Taxonomy" id="99883"/>
    <lineage>
        <taxon>Eukaryota</taxon>
        <taxon>Metazoa</taxon>
        <taxon>Chordata</taxon>
        <taxon>Craniata</taxon>
        <taxon>Vertebrata</taxon>
        <taxon>Euteleostomi</taxon>
        <taxon>Actinopterygii</taxon>
        <taxon>Neopterygii</taxon>
        <taxon>Teleostei</taxon>
        <taxon>Neoteleostei</taxon>
        <taxon>Acanthomorphata</taxon>
        <taxon>Eupercaria</taxon>
        <taxon>Tetraodontiformes</taxon>
        <taxon>Tetradontoidea</taxon>
        <taxon>Tetraodontidae</taxon>
        <taxon>Tetraodon</taxon>
    </lineage>
</organism>
<comment type="caution">
    <text evidence="1">The sequence shown here is derived from an EMBL/GenBank/DDBJ whole genome shotgun (WGS) entry which is preliminary data.</text>
</comment>
<sequence length="73" mass="8093">MTPHATPGLNTNAQIEDFNFMENSVAALIRLMTQPEQTRRFRGSSMPQFAELSVSAIGTGKEEHVLFPLSSKK</sequence>
<proteinExistence type="predicted"/>
<dbReference type="KEGG" id="tng:GSTEN00028248G001"/>
<gene>
    <name evidence="1" type="ORF">GSTENG00028248001</name>
</gene>
<evidence type="ECO:0000313" key="1">
    <source>
        <dbReference type="EMBL" id="CAG07549.1"/>
    </source>
</evidence>
<dbReference type="AlphaFoldDB" id="Q4RVN3"/>